<evidence type="ECO:0000256" key="1">
    <source>
        <dbReference type="ARBA" id="ARBA00022908"/>
    </source>
</evidence>
<organism evidence="8 9">
    <name type="scientific">Streptomyces incanus</name>
    <dbReference type="NCBI Taxonomy" id="887453"/>
    <lineage>
        <taxon>Bacteria</taxon>
        <taxon>Bacillati</taxon>
        <taxon>Actinomycetota</taxon>
        <taxon>Actinomycetes</taxon>
        <taxon>Kitasatosporales</taxon>
        <taxon>Streptomycetaceae</taxon>
        <taxon>Streptomyces</taxon>
    </lineage>
</organism>
<keyword evidence="1" id="KW-0229">DNA integration</keyword>
<dbReference type="PANTHER" id="PTHR30461:SF23">
    <property type="entry name" value="DNA RECOMBINASE-RELATED"/>
    <property type="match status" value="1"/>
</dbReference>
<evidence type="ECO:0000256" key="2">
    <source>
        <dbReference type="ARBA" id="ARBA00023125"/>
    </source>
</evidence>
<sequence>MIPAALYARVSSARQKQHETIDSQVTCLREHARKQGWEVPEEWVFTDDGWSGSTLVRPALERLRDLSAQRLVDRVLCYAPDRLARSYVHQALLVEEFTANGTEVVFIRNPEATTPEQALLVQVQGVIAEYERAQIAERTRRGKLHRARSGQASVLGRAPYGYRYLSKAEHGAAAYAVDQAEAGVVARIFHRYAAGGISMRALARELSAAGIPSPQGRPEWDAGTLGRMLRNPAYAGRACFGKTQTAPAPPRPNRTSRRAGRAVPAQAGVTARPRQEWIEIPVPALVSEEVFALVERRLAENAKFSPRHTKEPALLQGLLVCDLCGYAYTRTSQGPGPKKYHYYRCSGTNGWELPQGRRVCPSRPLRADELDQLVWEHVVALLADPALVRTELERRLERMRDADPVRAHQERLHRQVATVDAAINRLIGAYQEDLITRDELRERMPALRAQRQNLHGQLESLAAQLVDQQAYLRLADNLEGFLARLRENARTASVLERQRVLRAVVKEVRIGADRITIRHSIPSTSSDPTPGYLLRCGRPRHRNLRRPQRERDHRCGHPGLQRRQPGPARLKRRRLLPAEHLVDGGYTSATGFDAAARSHKITLIGPLPANNSRQRETGDGFARGNFIIDFDRHEVTCPNGKVSGNWNELPAMAPYTVVRFDKRQCGPCPERSSCTRGAARTVNFLPRHLHELQARNRTDQQDLRWKRTYASRSGVEGTVNELVSGHRARRCRYHGTAKTHVQHVLTAIAINIERLSEQEPEDSTYRPRQPTAFQQYLDACGLPRPLWWRQGK</sequence>
<feature type="domain" description="Resolvase/invertase-type recombinase catalytic" evidence="6">
    <location>
        <begin position="3"/>
        <end position="150"/>
    </location>
</feature>
<evidence type="ECO:0000313" key="8">
    <source>
        <dbReference type="EMBL" id="MFC5670571.1"/>
    </source>
</evidence>
<dbReference type="Pfam" id="PF07508">
    <property type="entry name" value="Recombinase"/>
    <property type="match status" value="1"/>
</dbReference>
<keyword evidence="2" id="KW-0238">DNA-binding</keyword>
<dbReference type="Gene3D" id="3.90.1750.20">
    <property type="entry name" value="Putative Large Serine Recombinase, Chain B, Domain 2"/>
    <property type="match status" value="1"/>
</dbReference>
<dbReference type="Gene3D" id="3.40.50.1390">
    <property type="entry name" value="Resolvase, N-terminal catalytic domain"/>
    <property type="match status" value="1"/>
</dbReference>
<dbReference type="CDD" id="cd00338">
    <property type="entry name" value="Ser_Recombinase"/>
    <property type="match status" value="1"/>
</dbReference>
<evidence type="ECO:0000256" key="4">
    <source>
        <dbReference type="PROSITE-ProRule" id="PRU10137"/>
    </source>
</evidence>
<protein>
    <submittedName>
        <fullName evidence="8">Recombinase family protein</fullName>
    </submittedName>
</protein>
<dbReference type="InterPro" id="IPR025827">
    <property type="entry name" value="Zn_ribbon_recom_dom"/>
</dbReference>
<dbReference type="InterPro" id="IPR011109">
    <property type="entry name" value="DNA_bind_recombinase_dom"/>
</dbReference>
<dbReference type="PROSITE" id="PS51736">
    <property type="entry name" value="RECOMBINASES_3"/>
    <property type="match status" value="1"/>
</dbReference>
<dbReference type="SUPFAM" id="SSF53041">
    <property type="entry name" value="Resolvase-like"/>
    <property type="match status" value="1"/>
</dbReference>
<dbReference type="EMBL" id="JBHSPC010000027">
    <property type="protein sequence ID" value="MFC5670571.1"/>
    <property type="molecule type" value="Genomic_DNA"/>
</dbReference>
<gene>
    <name evidence="8" type="ORF">ACFP2V_10720</name>
</gene>
<keyword evidence="3" id="KW-0233">DNA recombination</keyword>
<dbReference type="Pfam" id="PF13751">
    <property type="entry name" value="DDE_Tnp_1_6"/>
    <property type="match status" value="1"/>
</dbReference>
<evidence type="ECO:0000259" key="7">
    <source>
        <dbReference type="PROSITE" id="PS51737"/>
    </source>
</evidence>
<feature type="region of interest" description="Disordered" evidence="5">
    <location>
        <begin position="545"/>
        <end position="570"/>
    </location>
</feature>
<evidence type="ECO:0000259" key="6">
    <source>
        <dbReference type="PROSITE" id="PS51736"/>
    </source>
</evidence>
<dbReference type="InterPro" id="IPR006118">
    <property type="entry name" value="Recombinase_CS"/>
</dbReference>
<dbReference type="PROSITE" id="PS51737">
    <property type="entry name" value="RECOMBINASE_DNA_BIND"/>
    <property type="match status" value="1"/>
</dbReference>
<dbReference type="InterPro" id="IPR050639">
    <property type="entry name" value="SSR_resolvase"/>
</dbReference>
<feature type="active site" description="O-(5'-phospho-DNA)-serine intermediate" evidence="4">
    <location>
        <position position="11"/>
    </location>
</feature>
<dbReference type="PROSITE" id="PS00397">
    <property type="entry name" value="RECOMBINASES_1"/>
    <property type="match status" value="1"/>
</dbReference>
<name>A0ABW0XNL4_9ACTN</name>
<dbReference type="InterPro" id="IPR006119">
    <property type="entry name" value="Resolv_N"/>
</dbReference>
<evidence type="ECO:0000256" key="3">
    <source>
        <dbReference type="ARBA" id="ARBA00023172"/>
    </source>
</evidence>
<dbReference type="InterPro" id="IPR025668">
    <property type="entry name" value="Tnp_DDE_dom"/>
</dbReference>
<dbReference type="InterPro" id="IPR036162">
    <property type="entry name" value="Resolvase-like_N_sf"/>
</dbReference>
<feature type="domain" description="Recombinase" evidence="7">
    <location>
        <begin position="159"/>
        <end position="304"/>
    </location>
</feature>
<dbReference type="SMART" id="SM00857">
    <property type="entry name" value="Resolvase"/>
    <property type="match status" value="1"/>
</dbReference>
<feature type="region of interest" description="Disordered" evidence="5">
    <location>
        <begin position="241"/>
        <end position="268"/>
    </location>
</feature>
<reference evidence="9" key="1">
    <citation type="journal article" date="2019" name="Int. J. Syst. Evol. Microbiol.">
        <title>The Global Catalogue of Microorganisms (GCM) 10K type strain sequencing project: providing services to taxonomists for standard genome sequencing and annotation.</title>
        <authorList>
            <consortium name="The Broad Institute Genomics Platform"/>
            <consortium name="The Broad Institute Genome Sequencing Center for Infectious Disease"/>
            <person name="Wu L."/>
            <person name="Ma J."/>
        </authorList>
    </citation>
    <scope>NUCLEOTIDE SEQUENCE [LARGE SCALE GENOMIC DNA]</scope>
    <source>
        <strain evidence="9">JCM 13852</strain>
    </source>
</reference>
<dbReference type="Pfam" id="PF13408">
    <property type="entry name" value="Zn_ribbon_recom"/>
    <property type="match status" value="1"/>
</dbReference>
<dbReference type="RefSeq" id="WP_381209086.1">
    <property type="nucleotide sequence ID" value="NZ_JBHSPC010000027.1"/>
</dbReference>
<dbReference type="InterPro" id="IPR038109">
    <property type="entry name" value="DNA_bind_recomb_sf"/>
</dbReference>
<evidence type="ECO:0000256" key="5">
    <source>
        <dbReference type="SAM" id="MobiDB-lite"/>
    </source>
</evidence>
<proteinExistence type="predicted"/>
<comment type="caution">
    <text evidence="8">The sequence shown here is derived from an EMBL/GenBank/DDBJ whole genome shotgun (WGS) entry which is preliminary data.</text>
</comment>
<evidence type="ECO:0000313" key="9">
    <source>
        <dbReference type="Proteomes" id="UP001596183"/>
    </source>
</evidence>
<dbReference type="Proteomes" id="UP001596183">
    <property type="component" value="Unassembled WGS sequence"/>
</dbReference>
<dbReference type="Pfam" id="PF00239">
    <property type="entry name" value="Resolvase"/>
    <property type="match status" value="1"/>
</dbReference>
<dbReference type="PANTHER" id="PTHR30461">
    <property type="entry name" value="DNA-INVERTASE FROM LAMBDOID PROPHAGE"/>
    <property type="match status" value="1"/>
</dbReference>
<accession>A0ABW0XNL4</accession>
<keyword evidence="9" id="KW-1185">Reference proteome</keyword>